<dbReference type="FunFam" id="3.40.605.10:FF:000026">
    <property type="entry name" value="Aldehyde dehydrogenase, putative"/>
    <property type="match status" value="1"/>
</dbReference>
<feature type="domain" description="Aldehyde dehydrogenase" evidence="5">
    <location>
        <begin position="30"/>
        <end position="506"/>
    </location>
</feature>
<dbReference type="FunFam" id="3.40.605.10:FF:000050">
    <property type="entry name" value="Aldehyde dehydrogenase, mitochondrial"/>
    <property type="match status" value="1"/>
</dbReference>
<evidence type="ECO:0000256" key="4">
    <source>
        <dbReference type="RuleBase" id="RU003345"/>
    </source>
</evidence>
<dbReference type="InterPro" id="IPR016160">
    <property type="entry name" value="Ald_DH_CS_CYS"/>
</dbReference>
<evidence type="ECO:0000256" key="2">
    <source>
        <dbReference type="ARBA" id="ARBA00023002"/>
    </source>
</evidence>
<comment type="caution">
    <text evidence="6">The sequence shown here is derived from an EMBL/GenBank/DDBJ whole genome shotgun (WGS) entry which is preliminary data.</text>
</comment>
<evidence type="ECO:0000256" key="1">
    <source>
        <dbReference type="ARBA" id="ARBA00009986"/>
    </source>
</evidence>
<dbReference type="Pfam" id="PF00171">
    <property type="entry name" value="Aldedh"/>
    <property type="match status" value="1"/>
</dbReference>
<dbReference type="InterPro" id="IPR016162">
    <property type="entry name" value="Ald_DH_N"/>
</dbReference>
<protein>
    <submittedName>
        <fullName evidence="6">Aldehyde dehydrogenase</fullName>
    </submittedName>
</protein>
<dbReference type="GO" id="GO:0004030">
    <property type="term" value="F:aldehyde dehydrogenase [NAD(P)+] activity"/>
    <property type="evidence" value="ECO:0007669"/>
    <property type="project" value="UniProtKB-ARBA"/>
</dbReference>
<proteinExistence type="inferred from homology"/>
<dbReference type="Gene3D" id="3.40.605.10">
    <property type="entry name" value="Aldehyde Dehydrogenase, Chain A, domain 1"/>
    <property type="match status" value="1"/>
</dbReference>
<evidence type="ECO:0000256" key="3">
    <source>
        <dbReference type="PROSITE-ProRule" id="PRU10007"/>
    </source>
</evidence>
<evidence type="ECO:0000313" key="7">
    <source>
        <dbReference type="Proteomes" id="UP001219525"/>
    </source>
</evidence>
<dbReference type="PROSITE" id="PS00070">
    <property type="entry name" value="ALDEHYDE_DEHYDR_CYS"/>
    <property type="match status" value="1"/>
</dbReference>
<keyword evidence="7" id="KW-1185">Reference proteome</keyword>
<dbReference type="InterPro" id="IPR016163">
    <property type="entry name" value="Ald_DH_C"/>
</dbReference>
<dbReference type="EMBL" id="JARJCW010000129">
    <property type="protein sequence ID" value="KAJ7191745.1"/>
    <property type="molecule type" value="Genomic_DNA"/>
</dbReference>
<dbReference type="Proteomes" id="UP001219525">
    <property type="component" value="Unassembled WGS sequence"/>
</dbReference>
<dbReference type="PROSITE" id="PS00687">
    <property type="entry name" value="ALDEHYDE_DEHYDR_GLU"/>
    <property type="match status" value="1"/>
</dbReference>
<evidence type="ECO:0000313" key="6">
    <source>
        <dbReference type="EMBL" id="KAJ7191745.1"/>
    </source>
</evidence>
<accession>A0AAD6UPH4</accession>
<dbReference type="InterPro" id="IPR016161">
    <property type="entry name" value="Ald_DH/histidinol_DH"/>
</dbReference>
<feature type="active site" evidence="3">
    <location>
        <position position="280"/>
    </location>
</feature>
<keyword evidence="2 4" id="KW-0560">Oxidoreductase</keyword>
<dbReference type="CDD" id="cd07091">
    <property type="entry name" value="ALDH_F1-2_Ald2-like"/>
    <property type="match status" value="1"/>
</dbReference>
<comment type="similarity">
    <text evidence="1 4">Belongs to the aldehyde dehydrogenase family.</text>
</comment>
<dbReference type="InterPro" id="IPR029510">
    <property type="entry name" value="Ald_DH_CS_GLU"/>
</dbReference>
<dbReference type="FunFam" id="3.40.309.10:FF:000001">
    <property type="entry name" value="Mitochondrial aldehyde dehydrogenase 2"/>
    <property type="match status" value="1"/>
</dbReference>
<sequence length="515" mass="55425">MPGTCSLDFDTPSYKGTITFNTGLFIDGKWVDPAEPDTIDVINPSTGRVIATVSLGSSKDVDIAVKAAQKACLRLPTHSHQAYKTTWGLKCPGTSRGKLLTRLAELLERDSAELAALEAVNVGKPYYVAKSGDLAGSIDCIRYFGGWADKIQGNTMETTEKKLAYTRHEPFGVVGQIIPCRSSLLMLAWKIAPALATGNTIVLKPSEMTPLSALRFVDLIVEAGFPHGVVNIVNGYGSTVGQAISEHMDIYKIAFTGSTLVGRKILHASARTNLKVVTLELGGKSPTIVFDDCDLEQTIKWAMQAMYVNMGQSCVAGSRIFVQEGIYPQFMEQFTKLVQNLAQAAGDPFSASTMHGPQASVSQTQFDRIMGYISSGKASGATVHTGGDRHGTEGFFIQPTIFTDVTPDMRIVKEEIFGPVAVVMKFKTEEEVIEAANATVYGLSCCVFSENIKRALRVARALEAGSAFINSAQTVHPAVPFGGFKQSGLGREQGEYALATYTQVKGVHVNLGVKL</sequence>
<dbReference type="SUPFAM" id="SSF53720">
    <property type="entry name" value="ALDH-like"/>
    <property type="match status" value="1"/>
</dbReference>
<dbReference type="InterPro" id="IPR015590">
    <property type="entry name" value="Aldehyde_DH_dom"/>
</dbReference>
<evidence type="ECO:0000259" key="5">
    <source>
        <dbReference type="Pfam" id="PF00171"/>
    </source>
</evidence>
<reference evidence="6" key="1">
    <citation type="submission" date="2023-03" db="EMBL/GenBank/DDBJ databases">
        <title>Massive genome expansion in bonnet fungi (Mycena s.s.) driven by repeated elements and novel gene families across ecological guilds.</title>
        <authorList>
            <consortium name="Lawrence Berkeley National Laboratory"/>
            <person name="Harder C.B."/>
            <person name="Miyauchi S."/>
            <person name="Viragh M."/>
            <person name="Kuo A."/>
            <person name="Thoen E."/>
            <person name="Andreopoulos B."/>
            <person name="Lu D."/>
            <person name="Skrede I."/>
            <person name="Drula E."/>
            <person name="Henrissat B."/>
            <person name="Morin E."/>
            <person name="Kohler A."/>
            <person name="Barry K."/>
            <person name="LaButti K."/>
            <person name="Morin E."/>
            <person name="Salamov A."/>
            <person name="Lipzen A."/>
            <person name="Mereny Z."/>
            <person name="Hegedus B."/>
            <person name="Baldrian P."/>
            <person name="Stursova M."/>
            <person name="Weitz H."/>
            <person name="Taylor A."/>
            <person name="Grigoriev I.V."/>
            <person name="Nagy L.G."/>
            <person name="Martin F."/>
            <person name="Kauserud H."/>
        </authorList>
    </citation>
    <scope>NUCLEOTIDE SEQUENCE</scope>
    <source>
        <strain evidence="6">9144</strain>
    </source>
</reference>
<gene>
    <name evidence="6" type="ORF">GGX14DRAFT_528693</name>
</gene>
<dbReference type="GO" id="GO:0019413">
    <property type="term" value="P:acetate biosynthetic process"/>
    <property type="evidence" value="ECO:0007669"/>
    <property type="project" value="UniProtKB-ARBA"/>
</dbReference>
<dbReference type="PANTHER" id="PTHR11699">
    <property type="entry name" value="ALDEHYDE DEHYDROGENASE-RELATED"/>
    <property type="match status" value="1"/>
</dbReference>
<dbReference type="Gene3D" id="3.40.309.10">
    <property type="entry name" value="Aldehyde Dehydrogenase, Chain A, domain 2"/>
    <property type="match status" value="1"/>
</dbReference>
<dbReference type="AlphaFoldDB" id="A0AAD6UPH4"/>
<organism evidence="6 7">
    <name type="scientific">Mycena pura</name>
    <dbReference type="NCBI Taxonomy" id="153505"/>
    <lineage>
        <taxon>Eukaryota</taxon>
        <taxon>Fungi</taxon>
        <taxon>Dikarya</taxon>
        <taxon>Basidiomycota</taxon>
        <taxon>Agaricomycotina</taxon>
        <taxon>Agaricomycetes</taxon>
        <taxon>Agaricomycetidae</taxon>
        <taxon>Agaricales</taxon>
        <taxon>Marasmiineae</taxon>
        <taxon>Mycenaceae</taxon>
        <taxon>Mycena</taxon>
    </lineage>
</organism>
<name>A0AAD6UPH4_9AGAR</name>